<dbReference type="GeneID" id="42932275"/>
<feature type="transmembrane region" description="Helical" evidence="1">
    <location>
        <begin position="37"/>
        <end position="53"/>
    </location>
</feature>
<sequence length="114" mass="12376">MKKFVLSPRANFANNILLFLLGTSALMSLYMAVSTPFFGIGFLISLALAIGVLIKHPVAYSIIMIASFIGIALTLKNASLIDAAIDAICIALAFYIRSNLYYLREPLDEASQAE</sequence>
<proteinExistence type="predicted"/>
<evidence type="ECO:0000256" key="1">
    <source>
        <dbReference type="SAM" id="Phobius"/>
    </source>
</evidence>
<organism evidence="2">
    <name type="scientific">Aquipseudomonas alcaligenes</name>
    <name type="common">Pseudomonas alcaligenes</name>
    <dbReference type="NCBI Taxonomy" id="43263"/>
    <lineage>
        <taxon>Bacteria</taxon>
        <taxon>Pseudomonadati</taxon>
        <taxon>Pseudomonadota</taxon>
        <taxon>Gammaproteobacteria</taxon>
        <taxon>Pseudomonadales</taxon>
        <taxon>Pseudomonadaceae</taxon>
        <taxon>Aquipseudomonas</taxon>
    </lineage>
</organism>
<protein>
    <submittedName>
        <fullName evidence="2">Ypar29</fullName>
    </submittedName>
</protein>
<accession>Q939E4</accession>
<dbReference type="RefSeq" id="WP_156480575.1">
    <property type="nucleotide sequence ID" value="NZ_CP014784.1"/>
</dbReference>
<keyword evidence="1" id="KW-0812">Transmembrane</keyword>
<feature type="transmembrane region" description="Helical" evidence="1">
    <location>
        <begin position="80"/>
        <end position="96"/>
    </location>
</feature>
<dbReference type="AlphaFoldDB" id="Q939E4"/>
<dbReference type="EMBL" id="AY038186">
    <property type="protein sequence ID" value="AAK73314.1"/>
    <property type="molecule type" value="Genomic_DNA"/>
</dbReference>
<keyword evidence="1" id="KW-0472">Membrane</keyword>
<feature type="transmembrane region" description="Helical" evidence="1">
    <location>
        <begin position="58"/>
        <end position="74"/>
    </location>
</feature>
<reference evidence="2" key="1">
    <citation type="journal article" date="2001" name="Mol. Microbiol.">
        <title>Discovery and distribution of super-integrons among pseudomonads.</title>
        <authorList>
            <person name="Vaisvila R."/>
            <person name="Morgan R.D."/>
            <person name="Posfai J."/>
            <person name="Raleigh E.A."/>
        </authorList>
    </citation>
    <scope>NUCLEOTIDE SEQUENCE</scope>
    <source>
        <strain evidence="2">ATCC 55044</strain>
    </source>
</reference>
<feature type="transmembrane region" description="Helical" evidence="1">
    <location>
        <begin position="12"/>
        <end position="31"/>
    </location>
</feature>
<evidence type="ECO:0000313" key="2">
    <source>
        <dbReference type="EMBL" id="AAK73314.1"/>
    </source>
</evidence>
<keyword evidence="1" id="KW-1133">Transmembrane helix</keyword>
<name>Q939E4_AQUAC</name>